<keyword evidence="12" id="KW-0645">Protease</keyword>
<comment type="subcellular location">
    <subcellularLocation>
        <location evidence="2">Golgi apparatus</location>
        <location evidence="2">trans-Golgi network membrane</location>
        <topology evidence="2">Single-pass type I membrane protein</topology>
    </subcellularLocation>
</comment>
<dbReference type="Gene3D" id="3.40.50.1820">
    <property type="entry name" value="alpha/beta hydrolase"/>
    <property type="match status" value="1"/>
</dbReference>
<dbReference type="OrthoDB" id="443318at2759"/>
<dbReference type="EC" id="3.4.16.-" evidence="12"/>
<dbReference type="PROSITE" id="PS00560">
    <property type="entry name" value="CARBOXYPEPT_SER_HIS"/>
    <property type="match status" value="1"/>
</dbReference>
<evidence type="ECO:0000256" key="13">
    <source>
        <dbReference type="SAM" id="MobiDB-lite"/>
    </source>
</evidence>
<dbReference type="PROSITE" id="PS00131">
    <property type="entry name" value="CARBOXYPEPT_SER_SER"/>
    <property type="match status" value="1"/>
</dbReference>
<evidence type="ECO:0000256" key="6">
    <source>
        <dbReference type="ARBA" id="ARBA00022703"/>
    </source>
</evidence>
<keyword evidence="4 12" id="KW-0121">Carboxypeptidase</keyword>
<evidence type="ECO:0000256" key="12">
    <source>
        <dbReference type="RuleBase" id="RU361156"/>
    </source>
</evidence>
<evidence type="ECO:0000256" key="5">
    <source>
        <dbReference type="ARBA" id="ARBA00022692"/>
    </source>
</evidence>
<feature type="region of interest" description="Disordered" evidence="13">
    <location>
        <begin position="386"/>
        <end position="417"/>
    </location>
</feature>
<accession>A0A433A274</accession>
<dbReference type="GO" id="GO:0006508">
    <property type="term" value="P:proteolysis"/>
    <property type="evidence" value="ECO:0007669"/>
    <property type="project" value="UniProtKB-KW"/>
</dbReference>
<keyword evidence="11" id="KW-0325">Glycoprotein</keyword>
<dbReference type="Pfam" id="PF00450">
    <property type="entry name" value="Peptidase_S10"/>
    <property type="match status" value="1"/>
</dbReference>
<dbReference type="GO" id="GO:0006915">
    <property type="term" value="P:apoptotic process"/>
    <property type="evidence" value="ECO:0007669"/>
    <property type="project" value="UniProtKB-KW"/>
</dbReference>
<feature type="compositionally biased region" description="Low complexity" evidence="13">
    <location>
        <begin position="391"/>
        <end position="405"/>
    </location>
</feature>
<evidence type="ECO:0000256" key="3">
    <source>
        <dbReference type="ARBA" id="ARBA00009431"/>
    </source>
</evidence>
<keyword evidence="12 15" id="KW-0378">Hydrolase</keyword>
<evidence type="ECO:0000256" key="14">
    <source>
        <dbReference type="SAM" id="Phobius"/>
    </source>
</evidence>
<keyword evidence="16" id="KW-1185">Reference proteome</keyword>
<evidence type="ECO:0000256" key="11">
    <source>
        <dbReference type="ARBA" id="ARBA00023180"/>
    </source>
</evidence>
<gene>
    <name evidence="15" type="ORF">BC936DRAFT_141463</name>
</gene>
<dbReference type="GO" id="GO:0005802">
    <property type="term" value="C:trans-Golgi network"/>
    <property type="evidence" value="ECO:0007669"/>
    <property type="project" value="TreeGrafter"/>
</dbReference>
<dbReference type="InterPro" id="IPR018202">
    <property type="entry name" value="Ser_caboxypep_ser_AS"/>
</dbReference>
<evidence type="ECO:0000313" key="15">
    <source>
        <dbReference type="EMBL" id="RUO96783.1"/>
    </source>
</evidence>
<comment type="caution">
    <text evidence="15">The sequence shown here is derived from an EMBL/GenBank/DDBJ whole genome shotgun (WGS) entry which is preliminary data.</text>
</comment>
<evidence type="ECO:0000256" key="4">
    <source>
        <dbReference type="ARBA" id="ARBA00022645"/>
    </source>
</evidence>
<evidence type="ECO:0000256" key="8">
    <source>
        <dbReference type="ARBA" id="ARBA00022989"/>
    </source>
</evidence>
<keyword evidence="9" id="KW-0333">Golgi apparatus</keyword>
<dbReference type="PANTHER" id="PTHR11802">
    <property type="entry name" value="SERINE PROTEASE FAMILY S10 SERINE CARBOXYPEPTIDASE"/>
    <property type="match status" value="1"/>
</dbReference>
<evidence type="ECO:0000313" key="16">
    <source>
        <dbReference type="Proteomes" id="UP000268093"/>
    </source>
</evidence>
<keyword evidence="10 14" id="KW-0472">Membrane</keyword>
<name>A0A433A274_9FUNG</name>
<feature type="region of interest" description="Disordered" evidence="13">
    <location>
        <begin position="515"/>
        <end position="560"/>
    </location>
</feature>
<dbReference type="InterPro" id="IPR033124">
    <property type="entry name" value="Ser_caboxypep_his_AS"/>
</dbReference>
<reference evidence="15 16" key="1">
    <citation type="journal article" date="2018" name="New Phytol.">
        <title>Phylogenomics of Endogonaceae and evolution of mycorrhizas within Mucoromycota.</title>
        <authorList>
            <person name="Chang Y."/>
            <person name="Desiro A."/>
            <person name="Na H."/>
            <person name="Sandor L."/>
            <person name="Lipzen A."/>
            <person name="Clum A."/>
            <person name="Barry K."/>
            <person name="Grigoriev I.V."/>
            <person name="Martin F.M."/>
            <person name="Stajich J.E."/>
            <person name="Smith M.E."/>
            <person name="Bonito G."/>
            <person name="Spatafora J.W."/>
        </authorList>
    </citation>
    <scope>NUCLEOTIDE SEQUENCE [LARGE SCALE GENOMIC DNA]</scope>
    <source>
        <strain evidence="15 16">GMNB39</strain>
    </source>
</reference>
<dbReference type="Proteomes" id="UP000268093">
    <property type="component" value="Unassembled WGS sequence"/>
</dbReference>
<keyword evidence="7" id="KW-0732">Signal</keyword>
<comment type="catalytic activity">
    <reaction evidence="1">
        <text>Preferential release of a C-terminal arginine or lysine residue.</text>
        <dbReference type="EC" id="3.4.16.6"/>
    </reaction>
</comment>
<keyword evidence="8 14" id="KW-1133">Transmembrane helix</keyword>
<keyword evidence="5 14" id="KW-0812">Transmembrane</keyword>
<dbReference type="EMBL" id="RBNI01019700">
    <property type="protein sequence ID" value="RUO96783.1"/>
    <property type="molecule type" value="Genomic_DNA"/>
</dbReference>
<evidence type="ECO:0000256" key="9">
    <source>
        <dbReference type="ARBA" id="ARBA00023034"/>
    </source>
</evidence>
<proteinExistence type="inferred from homology"/>
<dbReference type="PRINTS" id="PR00724">
    <property type="entry name" value="CRBOXYPTASEC"/>
</dbReference>
<evidence type="ECO:0000256" key="2">
    <source>
        <dbReference type="ARBA" id="ARBA00004393"/>
    </source>
</evidence>
<organism evidence="15 16">
    <name type="scientific">Jimgerdemannia flammicorona</name>
    <dbReference type="NCBI Taxonomy" id="994334"/>
    <lineage>
        <taxon>Eukaryota</taxon>
        <taxon>Fungi</taxon>
        <taxon>Fungi incertae sedis</taxon>
        <taxon>Mucoromycota</taxon>
        <taxon>Mucoromycotina</taxon>
        <taxon>Endogonomycetes</taxon>
        <taxon>Endogonales</taxon>
        <taxon>Endogonaceae</taxon>
        <taxon>Jimgerdemannia</taxon>
    </lineage>
</organism>
<evidence type="ECO:0000256" key="10">
    <source>
        <dbReference type="ARBA" id="ARBA00023136"/>
    </source>
</evidence>
<keyword evidence="6" id="KW-0053">Apoptosis</keyword>
<protein>
    <recommendedName>
        <fullName evidence="12">Carboxypeptidase</fullName>
        <ecNumber evidence="12">3.4.16.-</ecNumber>
    </recommendedName>
</protein>
<dbReference type="InterPro" id="IPR001563">
    <property type="entry name" value="Peptidase_S10"/>
</dbReference>
<dbReference type="InterPro" id="IPR029058">
    <property type="entry name" value="AB_hydrolase_fold"/>
</dbReference>
<dbReference type="SUPFAM" id="SSF53474">
    <property type="entry name" value="alpha/beta-Hydrolases"/>
    <property type="match status" value="1"/>
</dbReference>
<dbReference type="GO" id="GO:0004185">
    <property type="term" value="F:serine-type carboxypeptidase activity"/>
    <property type="evidence" value="ECO:0007669"/>
    <property type="project" value="UniProtKB-UniRule"/>
</dbReference>
<feature type="transmembrane region" description="Helical" evidence="14">
    <location>
        <begin position="433"/>
        <end position="456"/>
    </location>
</feature>
<dbReference type="PANTHER" id="PTHR11802:SF190">
    <property type="entry name" value="PHEROMONE-PROCESSING CARBOXYPEPTIDASE KEX1"/>
    <property type="match status" value="1"/>
</dbReference>
<evidence type="ECO:0000256" key="1">
    <source>
        <dbReference type="ARBA" id="ARBA00001003"/>
    </source>
</evidence>
<comment type="similarity">
    <text evidence="3 12">Belongs to the peptidase S10 family.</text>
</comment>
<dbReference type="AlphaFoldDB" id="A0A433A274"/>
<evidence type="ECO:0000256" key="7">
    <source>
        <dbReference type="ARBA" id="ARBA00022729"/>
    </source>
</evidence>
<sequence>MKLALHLALPLMSWDVLHVFSSVIILSSLFVFRTCPLAQIVDQPLGTGFSFANTNSYDVNLTQVASTFITFFDKFLEIFPEFKSSDLYLAGESYAGTYIPYIASKMMEYSRVNTAVKYNLKGLIIGNGWIADKEQYDAYYDFSVAKGLLTGDYMVSFARAAERLDECHTQIQQEGPRIKHNICEQVLQIVVDQSVFMEQGKKLCINQYDIRMKNETYPACGMEWPYELPAVTAYLRRPDVTNAIHAQKQRIGWVECAGGVSAALQDDESKPSSELLPGILEEIPVLLYSGDQDLICNHVGTEYLISNMTWNGAKGLQGAQPIEWKIEDSLVGYYTTARNLTYVLIRDGSHMVPYDRPLETLDMINRFLGVSIGKVKGKLSWLGEKPTLGETPSTSTNTTSTIEKPTPSPNTTTSVADDTVPMENAEKEPWEEYYGWGTATLVFVTFFAGGLGCFAYRSRRRAQLGDGYSNGPGIGETLINGLLRRRRGGGRDRGLAVKLSNDQDETNELDELVIESPTLFSAEDASDDDDDRPRRSRFSIAEDDEEGFDDFQGVESERRR</sequence>